<protein>
    <submittedName>
        <fullName evidence="1">AAA family ATPase</fullName>
    </submittedName>
</protein>
<gene>
    <name evidence="1" type="ORF">GO594_31875</name>
</gene>
<evidence type="ECO:0000313" key="2">
    <source>
        <dbReference type="Proteomes" id="UP000461288"/>
    </source>
</evidence>
<accession>A0A7X3KYW6</accession>
<dbReference type="AlphaFoldDB" id="A0A7X3KYW6"/>
<organism evidence="1 2">
    <name type="scientific">Metapseudomonas otitidis</name>
    <dbReference type="NCBI Taxonomy" id="319939"/>
    <lineage>
        <taxon>Bacteria</taxon>
        <taxon>Pseudomonadati</taxon>
        <taxon>Pseudomonadota</taxon>
        <taxon>Gammaproteobacteria</taxon>
        <taxon>Pseudomonadales</taxon>
        <taxon>Pseudomonadaceae</taxon>
        <taxon>Metapseudomonas</taxon>
    </lineage>
</organism>
<comment type="caution">
    <text evidence="1">The sequence shown here is derived from an EMBL/GenBank/DDBJ whole genome shotgun (WGS) entry which is preliminary data.</text>
</comment>
<dbReference type="EMBL" id="WTFN01000639">
    <property type="protein sequence ID" value="MWK60573.1"/>
    <property type="molecule type" value="Genomic_DNA"/>
</dbReference>
<dbReference type="Proteomes" id="UP000461288">
    <property type="component" value="Unassembled WGS sequence"/>
</dbReference>
<evidence type="ECO:0000313" key="1">
    <source>
        <dbReference type="EMBL" id="MWK60573.1"/>
    </source>
</evidence>
<proteinExistence type="predicted"/>
<reference evidence="1 2" key="1">
    <citation type="submission" date="2019-12" db="EMBL/GenBank/DDBJ databases">
        <title>Draft genome sequence of Pseudomonas otitidis recovered from a chicken carcass.</title>
        <authorList>
            <person name="Vieira T.R."/>
            <person name="Oliviera E.F.C."/>
            <person name="Silva N.M.V."/>
            <person name="Sambrano G.E."/>
            <person name="Cibulski S.P."/>
            <person name="Cardoso M.R.I."/>
        </authorList>
    </citation>
    <scope>NUCLEOTIDE SEQUENCE [LARGE SCALE GENOMIC DNA]</scope>
    <source>
        <strain evidence="1 2">25_K</strain>
    </source>
</reference>
<sequence length="94" mass="10299">MLINNWGGISHKILVLHEYVNLFSGKSGSGKSTVMDAIQVVLYGSVSANFLNKAADDSKNKRSVLSYLRGAQKDGTVNREGMDFCSQIVMEIED</sequence>
<dbReference type="InterPro" id="IPR027417">
    <property type="entry name" value="P-loop_NTPase"/>
</dbReference>
<dbReference type="Pfam" id="PF13555">
    <property type="entry name" value="AAA_29"/>
    <property type="match status" value="1"/>
</dbReference>
<dbReference type="SUPFAM" id="SSF52540">
    <property type="entry name" value="P-loop containing nucleoside triphosphate hydrolases"/>
    <property type="match status" value="1"/>
</dbReference>
<name>A0A7X3KYW6_9GAMM</name>
<dbReference type="Gene3D" id="3.40.50.300">
    <property type="entry name" value="P-loop containing nucleotide triphosphate hydrolases"/>
    <property type="match status" value="1"/>
</dbReference>
<feature type="non-terminal residue" evidence="1">
    <location>
        <position position="94"/>
    </location>
</feature>